<dbReference type="InterPro" id="IPR010644">
    <property type="entry name" value="ChdC/CLD"/>
</dbReference>
<dbReference type="SUPFAM" id="SSF54909">
    <property type="entry name" value="Dimeric alpha+beta barrel"/>
    <property type="match status" value="1"/>
</dbReference>
<evidence type="ECO:0008006" key="5">
    <source>
        <dbReference type="Google" id="ProtNLM"/>
    </source>
</evidence>
<keyword evidence="2" id="KW-0479">Metal-binding</keyword>
<dbReference type="GO" id="GO:0020037">
    <property type="term" value="F:heme binding"/>
    <property type="evidence" value="ECO:0007669"/>
    <property type="project" value="InterPro"/>
</dbReference>
<keyword evidence="1" id="KW-0349">Heme</keyword>
<dbReference type="GO" id="GO:0016491">
    <property type="term" value="F:oxidoreductase activity"/>
    <property type="evidence" value="ECO:0007669"/>
    <property type="project" value="InterPro"/>
</dbReference>
<dbReference type="Pfam" id="PF06778">
    <property type="entry name" value="Chlor_dismutase"/>
    <property type="match status" value="1"/>
</dbReference>
<organism evidence="4">
    <name type="scientific">marine metagenome</name>
    <dbReference type="NCBI Taxonomy" id="408172"/>
    <lineage>
        <taxon>unclassified sequences</taxon>
        <taxon>metagenomes</taxon>
        <taxon>ecological metagenomes</taxon>
    </lineage>
</organism>
<gene>
    <name evidence="4" type="ORF">METZ01_LOCUS69576</name>
</gene>
<sequence>MTESVKNTSQGLRPNLPKRPVMEGKAWEKIQAAQERMKDREYVRFSVFKIDPAWRRLGVEEREGHKTEFEEVIANHGRKMMIYSYALVGTRGDSDFLLWQASQAIDQLHDLAASLNKTCLGAYLTLRHSYFAMTKRSIYLNRYEEEYVSMYGGEQALDSARVALNPQGSKYLFVYPMAKSRDWYKLPHEKRQQMMDEHIRVGHQWPDVKLNTTYSYGLDDQEFVVAFESDHPGRFLDLLMELRVTEASAYTLFDTPAFTGLARSMRETLDSLG</sequence>
<evidence type="ECO:0000256" key="3">
    <source>
        <dbReference type="ARBA" id="ARBA00023004"/>
    </source>
</evidence>
<accession>A0A381TKV9</accession>
<dbReference type="AlphaFoldDB" id="A0A381TKV9"/>
<keyword evidence="3" id="KW-0408">Iron</keyword>
<evidence type="ECO:0000256" key="1">
    <source>
        <dbReference type="ARBA" id="ARBA00022617"/>
    </source>
</evidence>
<protein>
    <recommendedName>
        <fullName evidence="5">Chlorite dismutase</fullName>
    </recommendedName>
</protein>
<dbReference type="InterPro" id="IPR011008">
    <property type="entry name" value="Dimeric_a/b-barrel"/>
</dbReference>
<name>A0A381TKV9_9ZZZZ</name>
<proteinExistence type="predicted"/>
<dbReference type="GO" id="GO:0046872">
    <property type="term" value="F:metal ion binding"/>
    <property type="evidence" value="ECO:0007669"/>
    <property type="project" value="UniProtKB-KW"/>
</dbReference>
<dbReference type="PANTHER" id="PTHR36843">
    <property type="entry name" value="HEME-DEPENDENT PEROXIDASE YWFI-RELATED"/>
    <property type="match status" value="1"/>
</dbReference>
<evidence type="ECO:0000313" key="4">
    <source>
        <dbReference type="EMBL" id="SVA16722.1"/>
    </source>
</evidence>
<dbReference type="PANTHER" id="PTHR36843:SF1">
    <property type="entry name" value="COPROHEME DECARBOXYLASE"/>
    <property type="match status" value="1"/>
</dbReference>
<dbReference type="Gene3D" id="3.30.70.1030">
    <property type="entry name" value="Apc35880, domain 1"/>
    <property type="match status" value="2"/>
</dbReference>
<evidence type="ECO:0000256" key="2">
    <source>
        <dbReference type="ARBA" id="ARBA00022723"/>
    </source>
</evidence>
<reference evidence="4" key="1">
    <citation type="submission" date="2018-05" db="EMBL/GenBank/DDBJ databases">
        <authorList>
            <person name="Lanie J.A."/>
            <person name="Ng W.-L."/>
            <person name="Kazmierczak K.M."/>
            <person name="Andrzejewski T.M."/>
            <person name="Davidsen T.M."/>
            <person name="Wayne K.J."/>
            <person name="Tettelin H."/>
            <person name="Glass J.I."/>
            <person name="Rusch D."/>
            <person name="Podicherti R."/>
            <person name="Tsui H.-C.T."/>
            <person name="Winkler M.E."/>
        </authorList>
    </citation>
    <scope>NUCLEOTIDE SEQUENCE</scope>
</reference>
<dbReference type="EMBL" id="UINC01004769">
    <property type="protein sequence ID" value="SVA16722.1"/>
    <property type="molecule type" value="Genomic_DNA"/>
</dbReference>